<feature type="transmembrane region" description="Helical" evidence="1">
    <location>
        <begin position="20"/>
        <end position="40"/>
    </location>
</feature>
<feature type="transmembrane region" description="Helical" evidence="1">
    <location>
        <begin position="232"/>
        <end position="255"/>
    </location>
</feature>
<feature type="transmembrane region" description="Helical" evidence="1">
    <location>
        <begin position="171"/>
        <end position="191"/>
    </location>
</feature>
<feature type="domain" description="DUF6534" evidence="2">
    <location>
        <begin position="175"/>
        <end position="258"/>
    </location>
</feature>
<protein>
    <recommendedName>
        <fullName evidence="2">DUF6534 domain-containing protein</fullName>
    </recommendedName>
</protein>
<feature type="transmembrane region" description="Helical" evidence="1">
    <location>
        <begin position="127"/>
        <end position="151"/>
    </location>
</feature>
<feature type="transmembrane region" description="Helical" evidence="1">
    <location>
        <begin position="52"/>
        <end position="79"/>
    </location>
</feature>
<dbReference type="Proteomes" id="UP001385951">
    <property type="component" value="Unassembled WGS sequence"/>
</dbReference>
<evidence type="ECO:0000256" key="1">
    <source>
        <dbReference type="SAM" id="Phobius"/>
    </source>
</evidence>
<evidence type="ECO:0000313" key="4">
    <source>
        <dbReference type="Proteomes" id="UP001385951"/>
    </source>
</evidence>
<feature type="transmembrane region" description="Helical" evidence="1">
    <location>
        <begin position="91"/>
        <end position="115"/>
    </location>
</feature>
<dbReference type="Pfam" id="PF20152">
    <property type="entry name" value="DUF6534"/>
    <property type="match status" value="1"/>
</dbReference>
<organism evidence="3 4">
    <name type="scientific">Cerrena zonata</name>
    <dbReference type="NCBI Taxonomy" id="2478898"/>
    <lineage>
        <taxon>Eukaryota</taxon>
        <taxon>Fungi</taxon>
        <taxon>Dikarya</taxon>
        <taxon>Basidiomycota</taxon>
        <taxon>Agaricomycotina</taxon>
        <taxon>Agaricomycetes</taxon>
        <taxon>Polyporales</taxon>
        <taxon>Cerrenaceae</taxon>
        <taxon>Cerrena</taxon>
    </lineage>
</organism>
<proteinExistence type="predicted"/>
<comment type="caution">
    <text evidence="3">The sequence shown here is derived from an EMBL/GenBank/DDBJ whole genome shotgun (WGS) entry which is preliminary data.</text>
</comment>
<evidence type="ECO:0000313" key="3">
    <source>
        <dbReference type="EMBL" id="KAK7691577.1"/>
    </source>
</evidence>
<reference evidence="3 4" key="1">
    <citation type="submission" date="2022-09" db="EMBL/GenBank/DDBJ databases">
        <authorList>
            <person name="Palmer J.M."/>
        </authorList>
    </citation>
    <scope>NUCLEOTIDE SEQUENCE [LARGE SCALE GENOMIC DNA]</scope>
    <source>
        <strain evidence="3 4">DSM 7382</strain>
    </source>
</reference>
<dbReference type="PANTHER" id="PTHR40465">
    <property type="entry name" value="CHROMOSOME 1, WHOLE GENOME SHOTGUN SEQUENCE"/>
    <property type="match status" value="1"/>
</dbReference>
<accession>A0AAW0GIE5</accession>
<evidence type="ECO:0000259" key="2">
    <source>
        <dbReference type="Pfam" id="PF20152"/>
    </source>
</evidence>
<name>A0AAW0GIE5_9APHY</name>
<dbReference type="AlphaFoldDB" id="A0AAW0GIE5"/>
<dbReference type="PANTHER" id="PTHR40465:SF1">
    <property type="entry name" value="DUF6534 DOMAIN-CONTAINING PROTEIN"/>
    <property type="match status" value="1"/>
</dbReference>
<dbReference type="InterPro" id="IPR045339">
    <property type="entry name" value="DUF6534"/>
</dbReference>
<keyword evidence="1" id="KW-0472">Membrane</keyword>
<keyword evidence="4" id="KW-1185">Reference proteome</keyword>
<feature type="transmembrane region" description="Helical" evidence="1">
    <location>
        <begin position="203"/>
        <end position="226"/>
    </location>
</feature>
<gene>
    <name evidence="3" type="ORF">QCA50_004976</name>
</gene>
<dbReference type="EMBL" id="JASBNA010000005">
    <property type="protein sequence ID" value="KAK7691577.1"/>
    <property type="molecule type" value="Genomic_DNA"/>
</dbReference>
<keyword evidence="1" id="KW-0812">Transmembrane</keyword>
<keyword evidence="1" id="KW-1133">Transmembrane helix</keyword>
<sequence length="332" mass="36188">MSSPLPFPVNIDIGPTLGAAFLGAILASIMYGVTTLQALFYYMTYPKDSKKLIILVSGLWIMDSVDLAFVTHAIYTYFITDFLQPEKLEQSVWSVASVPITAGTVAFIVHQFLIYRIYALDKSLAPFAVFLSIFAFYPWSMAFVATGTLLASGGGWAAITNNRWITISADVTNGVLDLVIAATTCYLFRRGSNERTQRVLHKLSLYTISSGAVTSLLSTGCLIVYLASPHSFAYQVFSFVLAKAYANSVMASLNARQSLRGIGHMNATSMMVSKPQPHSAVLFAEPCDSTETPTNSEDLECTTNTALSDLELKEVTKIGSSDIVDLQGRMRV</sequence>